<gene>
    <name evidence="1" type="ORF">E1301_Tti008014</name>
</gene>
<accession>A0A5A9NFF4</accession>
<organism evidence="1 2">
    <name type="scientific">Triplophysa tibetana</name>
    <dbReference type="NCBI Taxonomy" id="1572043"/>
    <lineage>
        <taxon>Eukaryota</taxon>
        <taxon>Metazoa</taxon>
        <taxon>Chordata</taxon>
        <taxon>Craniata</taxon>
        <taxon>Vertebrata</taxon>
        <taxon>Euteleostomi</taxon>
        <taxon>Actinopterygii</taxon>
        <taxon>Neopterygii</taxon>
        <taxon>Teleostei</taxon>
        <taxon>Ostariophysi</taxon>
        <taxon>Cypriniformes</taxon>
        <taxon>Nemacheilidae</taxon>
        <taxon>Triplophysa</taxon>
    </lineage>
</organism>
<proteinExistence type="predicted"/>
<name>A0A5A9NFF4_9TELE</name>
<evidence type="ECO:0000313" key="2">
    <source>
        <dbReference type="Proteomes" id="UP000324632"/>
    </source>
</evidence>
<sequence length="164" mass="18225">MIFFIPPIDTHPACITLTTSFQQVREPDRLCPIAECTEEKEDWWHHKTLFWKILFVAQVRRRARKLPHPGFQPCLPRLGFQHCLAWPPDQPAPPRSASAPGPALTTRPASASQSLFWTTAQSRLATTAQSRLGTTAHSRLFLGASGIRSEGGGSVTILAVFSPW</sequence>
<dbReference type="AlphaFoldDB" id="A0A5A9NFF4"/>
<keyword evidence="2" id="KW-1185">Reference proteome</keyword>
<dbReference type="EMBL" id="SOYY01000018">
    <property type="protein sequence ID" value="KAA0708732.1"/>
    <property type="molecule type" value="Genomic_DNA"/>
</dbReference>
<protein>
    <submittedName>
        <fullName evidence="1">Potassium voltage-gated channel subfamily H member 5</fullName>
    </submittedName>
</protein>
<reference evidence="1 2" key="1">
    <citation type="journal article" date="2019" name="Mol. Ecol. Resour.">
        <title>Chromosome-level genome assembly of Triplophysa tibetana, a fish adapted to the harsh high-altitude environment of the Tibetan Plateau.</title>
        <authorList>
            <person name="Yang X."/>
            <person name="Liu H."/>
            <person name="Ma Z."/>
            <person name="Zou Y."/>
            <person name="Zou M."/>
            <person name="Mao Y."/>
            <person name="Li X."/>
            <person name="Wang H."/>
            <person name="Chen T."/>
            <person name="Wang W."/>
            <person name="Yang R."/>
        </authorList>
    </citation>
    <scope>NUCLEOTIDE SEQUENCE [LARGE SCALE GENOMIC DNA]</scope>
    <source>
        <strain evidence="1">TTIB1903HZAU</strain>
        <tissue evidence="1">Muscle</tissue>
    </source>
</reference>
<dbReference type="Proteomes" id="UP000324632">
    <property type="component" value="Chromosome 18"/>
</dbReference>
<evidence type="ECO:0000313" key="1">
    <source>
        <dbReference type="EMBL" id="KAA0708732.1"/>
    </source>
</evidence>
<comment type="caution">
    <text evidence="1">The sequence shown here is derived from an EMBL/GenBank/DDBJ whole genome shotgun (WGS) entry which is preliminary data.</text>
</comment>